<dbReference type="PANTHER" id="PTHR21736">
    <property type="entry name" value="VERNALIZATION-INSENSITIVE PROTEIN 3"/>
    <property type="match status" value="1"/>
</dbReference>
<dbReference type="PANTHER" id="PTHR21736:SF37">
    <property type="entry name" value="PROTEIN OBERON 2"/>
    <property type="match status" value="1"/>
</dbReference>
<name>A0AAD8MNC7_9APIA</name>
<dbReference type="GO" id="GO:0010468">
    <property type="term" value="P:regulation of gene expression"/>
    <property type="evidence" value="ECO:0007669"/>
    <property type="project" value="TreeGrafter"/>
</dbReference>
<reference evidence="1" key="1">
    <citation type="submission" date="2023-02" db="EMBL/GenBank/DDBJ databases">
        <title>Genome of toxic invasive species Heracleum sosnowskyi carries increased number of genes despite the absence of recent whole-genome duplications.</title>
        <authorList>
            <person name="Schelkunov M."/>
            <person name="Shtratnikova V."/>
            <person name="Makarenko M."/>
            <person name="Klepikova A."/>
            <person name="Omelchenko D."/>
            <person name="Novikova G."/>
            <person name="Obukhova E."/>
            <person name="Bogdanov V."/>
            <person name="Penin A."/>
            <person name="Logacheva M."/>
        </authorList>
    </citation>
    <scope>NUCLEOTIDE SEQUENCE</scope>
    <source>
        <strain evidence="1">Hsosn_3</strain>
        <tissue evidence="1">Leaf</tissue>
    </source>
</reference>
<evidence type="ECO:0000313" key="2">
    <source>
        <dbReference type="Proteomes" id="UP001237642"/>
    </source>
</evidence>
<protein>
    <submittedName>
        <fullName evidence="1">Uncharacterized protein</fullName>
    </submittedName>
</protein>
<dbReference type="EMBL" id="JAUIZM010000005">
    <property type="protein sequence ID" value="KAK1382980.1"/>
    <property type="molecule type" value="Genomic_DNA"/>
</dbReference>
<dbReference type="AlphaFoldDB" id="A0AAD8MNC7"/>
<comment type="caution">
    <text evidence="1">The sequence shown here is derived from an EMBL/GenBank/DDBJ whole genome shotgun (WGS) entry which is preliminary data.</text>
</comment>
<evidence type="ECO:0000313" key="1">
    <source>
        <dbReference type="EMBL" id="KAK1382980.1"/>
    </source>
</evidence>
<dbReference type="Proteomes" id="UP001237642">
    <property type="component" value="Unassembled WGS sequence"/>
</dbReference>
<dbReference type="GO" id="GO:0010071">
    <property type="term" value="P:root meristem specification"/>
    <property type="evidence" value="ECO:0007669"/>
    <property type="project" value="TreeGrafter"/>
</dbReference>
<sequence length="102" mass="11703">MSCAPSWDRESLIHELDYVGRIFRWSEDSKGRKLFWKCEEIIDKLKGGLTEPVVSRAISFSALSGKSKSLEKPDTSLTILLKFRSCSSGLLNHRWRIVDAMR</sequence>
<dbReference type="GO" id="GO:0010492">
    <property type="term" value="P:maintenance of shoot apical meristem identity"/>
    <property type="evidence" value="ECO:0007669"/>
    <property type="project" value="TreeGrafter"/>
</dbReference>
<proteinExistence type="predicted"/>
<keyword evidence="2" id="KW-1185">Reference proteome</keyword>
<dbReference type="GO" id="GO:0010078">
    <property type="term" value="P:maintenance of root meristem identity"/>
    <property type="evidence" value="ECO:0007669"/>
    <property type="project" value="TreeGrafter"/>
</dbReference>
<organism evidence="1 2">
    <name type="scientific">Heracleum sosnowskyi</name>
    <dbReference type="NCBI Taxonomy" id="360622"/>
    <lineage>
        <taxon>Eukaryota</taxon>
        <taxon>Viridiplantae</taxon>
        <taxon>Streptophyta</taxon>
        <taxon>Embryophyta</taxon>
        <taxon>Tracheophyta</taxon>
        <taxon>Spermatophyta</taxon>
        <taxon>Magnoliopsida</taxon>
        <taxon>eudicotyledons</taxon>
        <taxon>Gunneridae</taxon>
        <taxon>Pentapetalae</taxon>
        <taxon>asterids</taxon>
        <taxon>campanulids</taxon>
        <taxon>Apiales</taxon>
        <taxon>Apiaceae</taxon>
        <taxon>Apioideae</taxon>
        <taxon>apioid superclade</taxon>
        <taxon>Tordylieae</taxon>
        <taxon>Tordyliinae</taxon>
        <taxon>Heracleum</taxon>
    </lineage>
</organism>
<dbReference type="GO" id="GO:0005634">
    <property type="term" value="C:nucleus"/>
    <property type="evidence" value="ECO:0007669"/>
    <property type="project" value="TreeGrafter"/>
</dbReference>
<dbReference type="InterPro" id="IPR004082">
    <property type="entry name" value="OBERON"/>
</dbReference>
<gene>
    <name evidence="1" type="ORF">POM88_020715</name>
</gene>
<reference evidence="1" key="2">
    <citation type="submission" date="2023-05" db="EMBL/GenBank/DDBJ databases">
        <authorList>
            <person name="Schelkunov M.I."/>
        </authorList>
    </citation>
    <scope>NUCLEOTIDE SEQUENCE</scope>
    <source>
        <strain evidence="1">Hsosn_3</strain>
        <tissue evidence="1">Leaf</tissue>
    </source>
</reference>
<accession>A0AAD8MNC7</accession>